<organism evidence="9 10">
    <name type="scientific">Gottfriedia luciferensis</name>
    <dbReference type="NCBI Taxonomy" id="178774"/>
    <lineage>
        <taxon>Bacteria</taxon>
        <taxon>Bacillati</taxon>
        <taxon>Bacillota</taxon>
        <taxon>Bacilli</taxon>
        <taxon>Bacillales</taxon>
        <taxon>Bacillaceae</taxon>
        <taxon>Gottfriedia</taxon>
    </lineage>
</organism>
<keyword evidence="1" id="KW-0813">Transport</keyword>
<evidence type="ECO:0000256" key="7">
    <source>
        <dbReference type="ARBA" id="ARBA00023136"/>
    </source>
</evidence>
<dbReference type="PANTHER" id="PTHR43166:SF30">
    <property type="entry name" value="METHIONINE IMPORT ATP-BINDING PROTEIN METN"/>
    <property type="match status" value="1"/>
</dbReference>
<dbReference type="PANTHER" id="PTHR43166">
    <property type="entry name" value="AMINO ACID IMPORT ATP-BINDING PROTEIN"/>
    <property type="match status" value="1"/>
</dbReference>
<feature type="domain" description="ABC transporter" evidence="8">
    <location>
        <begin position="2"/>
        <end position="240"/>
    </location>
</feature>
<evidence type="ECO:0000256" key="2">
    <source>
        <dbReference type="ARBA" id="ARBA00022475"/>
    </source>
</evidence>
<dbReference type="InterPro" id="IPR041701">
    <property type="entry name" value="MetN_ABC"/>
</dbReference>
<dbReference type="RefSeq" id="WP_069033203.1">
    <property type="nucleotide sequence ID" value="NZ_MDKC01000007.1"/>
</dbReference>
<dbReference type="Pfam" id="PF09383">
    <property type="entry name" value="NIL"/>
    <property type="match status" value="1"/>
</dbReference>
<dbReference type="SUPFAM" id="SSF55021">
    <property type="entry name" value="ACT-like"/>
    <property type="match status" value="1"/>
</dbReference>
<dbReference type="PROSITE" id="PS50893">
    <property type="entry name" value="ABC_TRANSPORTER_2"/>
    <property type="match status" value="1"/>
</dbReference>
<keyword evidence="2" id="KW-1003">Cell membrane</keyword>
<keyword evidence="3" id="KW-0547">Nucleotide-binding</keyword>
<dbReference type="Pfam" id="PF00005">
    <property type="entry name" value="ABC_tran"/>
    <property type="match status" value="1"/>
</dbReference>
<dbReference type="SUPFAM" id="SSF52540">
    <property type="entry name" value="P-loop containing nucleoside triphosphate hydrolases"/>
    <property type="match status" value="1"/>
</dbReference>
<evidence type="ECO:0000256" key="3">
    <source>
        <dbReference type="ARBA" id="ARBA00022741"/>
    </source>
</evidence>
<accession>A0ABX2ZZS7</accession>
<dbReference type="Gene3D" id="3.30.70.260">
    <property type="match status" value="1"/>
</dbReference>
<keyword evidence="5" id="KW-1278">Translocase</keyword>
<sequence>MIEIKNVSKVYPGRPPIKALNNINMKIEKGEIFGIIGFSGAGKSTLIRCLNRLEEPTEGSVFIDGLDLMKLKDEELRKTRRKIGVVFQHFNLLSAKTVFDNIAMPLYLEGKKKRDVQEKVMELIEFVGLTGKQDVFPGHLSGGQKQRVGIARALVTDPDLLLCDEATSALDPETTKNVLELLRKVNKSYNLTIFLITHEMSVIRDLCDKVAVIDNGEIVEEGNVYDVFTNPQKSITKNFVNTVLQNEVPSKLSKSLSKGKYYQLVFLGDKAGNPLLSEVLKKFDIHLNILYGSITELQERPYGNLLVALEGTKEESTKAIKFISEKGIDVREVELNGA</sequence>
<keyword evidence="7" id="KW-0472">Membrane</keyword>
<evidence type="ECO:0000256" key="1">
    <source>
        <dbReference type="ARBA" id="ARBA00022448"/>
    </source>
</evidence>
<keyword evidence="6" id="KW-0029">Amino-acid transport</keyword>
<evidence type="ECO:0000259" key="8">
    <source>
        <dbReference type="PROSITE" id="PS50893"/>
    </source>
</evidence>
<gene>
    <name evidence="9" type="ORF">BED47_19190</name>
</gene>
<dbReference type="SMART" id="SM00930">
    <property type="entry name" value="NIL"/>
    <property type="match status" value="1"/>
</dbReference>
<keyword evidence="4 9" id="KW-0067">ATP-binding</keyword>
<dbReference type="Proteomes" id="UP000094580">
    <property type="component" value="Unassembled WGS sequence"/>
</dbReference>
<evidence type="ECO:0000313" key="9">
    <source>
        <dbReference type="EMBL" id="ODG92568.1"/>
    </source>
</evidence>
<dbReference type="PROSITE" id="PS00211">
    <property type="entry name" value="ABC_TRANSPORTER_1"/>
    <property type="match status" value="1"/>
</dbReference>
<evidence type="ECO:0000256" key="4">
    <source>
        <dbReference type="ARBA" id="ARBA00022840"/>
    </source>
</evidence>
<proteinExistence type="predicted"/>
<dbReference type="InterPro" id="IPR017871">
    <property type="entry name" value="ABC_transporter-like_CS"/>
</dbReference>
<reference evidence="9 10" key="1">
    <citation type="submission" date="2016-07" db="EMBL/GenBank/DDBJ databases">
        <authorList>
            <person name="Townsley L."/>
            <person name="Shank E.A."/>
        </authorList>
    </citation>
    <scope>NUCLEOTIDE SEQUENCE [LARGE SCALE GENOMIC DNA]</scope>
    <source>
        <strain evidence="9 10">CH01</strain>
    </source>
</reference>
<protein>
    <submittedName>
        <fullName evidence="9">Phosphate ABC transporter ATP-binding protein</fullName>
    </submittedName>
</protein>
<dbReference type="Gene3D" id="3.40.50.300">
    <property type="entry name" value="P-loop containing nucleotide triphosphate hydrolases"/>
    <property type="match status" value="1"/>
</dbReference>
<keyword evidence="10" id="KW-1185">Reference proteome</keyword>
<dbReference type="GO" id="GO:0005524">
    <property type="term" value="F:ATP binding"/>
    <property type="evidence" value="ECO:0007669"/>
    <property type="project" value="UniProtKB-KW"/>
</dbReference>
<evidence type="ECO:0000256" key="6">
    <source>
        <dbReference type="ARBA" id="ARBA00022970"/>
    </source>
</evidence>
<evidence type="ECO:0000256" key="5">
    <source>
        <dbReference type="ARBA" id="ARBA00022967"/>
    </source>
</evidence>
<evidence type="ECO:0000313" key="10">
    <source>
        <dbReference type="Proteomes" id="UP000094580"/>
    </source>
</evidence>
<dbReference type="CDD" id="cd03258">
    <property type="entry name" value="ABC_MetN_methionine_transporter"/>
    <property type="match status" value="1"/>
</dbReference>
<comment type="caution">
    <text evidence="9">The sequence shown here is derived from an EMBL/GenBank/DDBJ whole genome shotgun (WGS) entry which is preliminary data.</text>
</comment>
<dbReference type="InterPro" id="IPR018449">
    <property type="entry name" value="NIL_domain"/>
</dbReference>
<dbReference type="InterPro" id="IPR003593">
    <property type="entry name" value="AAA+_ATPase"/>
</dbReference>
<dbReference type="InterPro" id="IPR003439">
    <property type="entry name" value="ABC_transporter-like_ATP-bd"/>
</dbReference>
<name>A0ABX2ZZS7_9BACI</name>
<dbReference type="InterPro" id="IPR050086">
    <property type="entry name" value="MetN_ABC_transporter-like"/>
</dbReference>
<dbReference type="InterPro" id="IPR027417">
    <property type="entry name" value="P-loop_NTPase"/>
</dbReference>
<dbReference type="InterPro" id="IPR045865">
    <property type="entry name" value="ACT-like_dom_sf"/>
</dbReference>
<dbReference type="SMART" id="SM00382">
    <property type="entry name" value="AAA"/>
    <property type="match status" value="1"/>
</dbReference>
<dbReference type="EMBL" id="MDKC01000007">
    <property type="protein sequence ID" value="ODG92568.1"/>
    <property type="molecule type" value="Genomic_DNA"/>
</dbReference>